<evidence type="ECO:0000256" key="3">
    <source>
        <dbReference type="ARBA" id="ARBA00022741"/>
    </source>
</evidence>
<evidence type="ECO:0000256" key="8">
    <source>
        <dbReference type="ARBA" id="ARBA00047984"/>
    </source>
</evidence>
<dbReference type="PROSITE" id="PS51195">
    <property type="entry name" value="Q_MOTIF"/>
    <property type="match status" value="1"/>
</dbReference>
<dbReference type="CDD" id="cd00268">
    <property type="entry name" value="DEADc"/>
    <property type="match status" value="1"/>
</dbReference>
<evidence type="ECO:0000259" key="13">
    <source>
        <dbReference type="PROSITE" id="PS51194"/>
    </source>
</evidence>
<dbReference type="SMART" id="SM00487">
    <property type="entry name" value="DEXDc"/>
    <property type="match status" value="1"/>
</dbReference>
<dbReference type="FunFam" id="3.40.50.300:FF:000108">
    <property type="entry name" value="ATP-dependent RNA helicase RhlE"/>
    <property type="match status" value="1"/>
</dbReference>
<evidence type="ECO:0000259" key="12">
    <source>
        <dbReference type="PROSITE" id="PS51192"/>
    </source>
</evidence>
<dbReference type="Gene3D" id="3.30.70.330">
    <property type="match status" value="1"/>
</dbReference>
<dbReference type="InterPro" id="IPR001650">
    <property type="entry name" value="Helicase_C-like"/>
</dbReference>
<keyword evidence="4 11" id="KW-0378">Hydrolase</keyword>
<dbReference type="OrthoDB" id="9805696at2"/>
<feature type="domain" description="Helicase ATP-binding" evidence="12">
    <location>
        <begin position="36"/>
        <end position="207"/>
    </location>
</feature>
<dbReference type="PANTHER" id="PTHR47959:SF1">
    <property type="entry name" value="ATP-DEPENDENT RNA HELICASE DBPA"/>
    <property type="match status" value="1"/>
</dbReference>
<dbReference type="GO" id="GO:0005829">
    <property type="term" value="C:cytosol"/>
    <property type="evidence" value="ECO:0007669"/>
    <property type="project" value="TreeGrafter"/>
</dbReference>
<dbReference type="Pfam" id="PF00270">
    <property type="entry name" value="DEAD"/>
    <property type="match status" value="1"/>
</dbReference>
<evidence type="ECO:0000256" key="10">
    <source>
        <dbReference type="PROSITE-ProRule" id="PRU00552"/>
    </source>
</evidence>
<protein>
    <recommendedName>
        <fullName evidence="9">DEAD-box ATP-dependent RNA helicase RhpA</fullName>
        <ecNumber evidence="1">3.6.4.13</ecNumber>
    </recommendedName>
</protein>
<dbReference type="PROSITE" id="PS51194">
    <property type="entry name" value="HELICASE_CTER"/>
    <property type="match status" value="1"/>
</dbReference>
<comment type="catalytic activity">
    <reaction evidence="8">
        <text>ATP + H2O = ADP + phosphate + H(+)</text>
        <dbReference type="Rhea" id="RHEA:13065"/>
        <dbReference type="ChEBI" id="CHEBI:15377"/>
        <dbReference type="ChEBI" id="CHEBI:15378"/>
        <dbReference type="ChEBI" id="CHEBI:30616"/>
        <dbReference type="ChEBI" id="CHEBI:43474"/>
        <dbReference type="ChEBI" id="CHEBI:456216"/>
        <dbReference type="EC" id="3.6.4.13"/>
    </reaction>
</comment>
<dbReference type="Pfam" id="PF00271">
    <property type="entry name" value="Helicase_C"/>
    <property type="match status" value="1"/>
</dbReference>
<dbReference type="SUPFAM" id="SSF52540">
    <property type="entry name" value="P-loop containing nucleoside triphosphate hydrolases"/>
    <property type="match status" value="1"/>
</dbReference>
<dbReference type="GO" id="GO:0005524">
    <property type="term" value="F:ATP binding"/>
    <property type="evidence" value="ECO:0007669"/>
    <property type="project" value="UniProtKB-KW"/>
</dbReference>
<organism evidence="15 16">
    <name type="scientific">Teredinibacter turnerae (strain ATCC 39867 / T7901)</name>
    <dbReference type="NCBI Taxonomy" id="377629"/>
    <lineage>
        <taxon>Bacteria</taxon>
        <taxon>Pseudomonadati</taxon>
        <taxon>Pseudomonadota</taxon>
        <taxon>Gammaproteobacteria</taxon>
        <taxon>Cellvibrionales</taxon>
        <taxon>Cellvibrionaceae</taxon>
        <taxon>Teredinibacter</taxon>
    </lineage>
</organism>
<dbReference type="Proteomes" id="UP000009080">
    <property type="component" value="Chromosome"/>
</dbReference>
<keyword evidence="3 11" id="KW-0547">Nucleotide-binding</keyword>
<dbReference type="eggNOG" id="COG0513">
    <property type="taxonomic scope" value="Bacteria"/>
</dbReference>
<dbReference type="GO" id="GO:0042255">
    <property type="term" value="P:ribosome assembly"/>
    <property type="evidence" value="ECO:0007669"/>
    <property type="project" value="UniProtKB-ARBA"/>
</dbReference>
<keyword evidence="16" id="KW-1185">Reference proteome</keyword>
<evidence type="ECO:0000256" key="2">
    <source>
        <dbReference type="ARBA" id="ARBA00022490"/>
    </source>
</evidence>
<dbReference type="PROSITE" id="PS51192">
    <property type="entry name" value="HELICASE_ATP_BIND_1"/>
    <property type="match status" value="1"/>
</dbReference>
<dbReference type="InterPro" id="IPR000629">
    <property type="entry name" value="RNA-helicase_DEAD-box_CS"/>
</dbReference>
<dbReference type="CDD" id="cd18787">
    <property type="entry name" value="SF2_C_DEAD"/>
    <property type="match status" value="1"/>
</dbReference>
<dbReference type="SMART" id="SM00490">
    <property type="entry name" value="HELICc"/>
    <property type="match status" value="1"/>
</dbReference>
<evidence type="ECO:0000256" key="6">
    <source>
        <dbReference type="ARBA" id="ARBA00022840"/>
    </source>
</evidence>
<evidence type="ECO:0000256" key="4">
    <source>
        <dbReference type="ARBA" id="ARBA00022801"/>
    </source>
</evidence>
<dbReference type="Gene3D" id="3.40.50.300">
    <property type="entry name" value="P-loop containing nucleotide triphosphate hydrolases"/>
    <property type="match status" value="2"/>
</dbReference>
<feature type="domain" description="DEAD-box RNA helicase Q" evidence="14">
    <location>
        <begin position="5"/>
        <end position="33"/>
    </location>
</feature>
<dbReference type="STRING" id="377629.TERTU_3536"/>
<feature type="short sequence motif" description="Q motif" evidence="10">
    <location>
        <begin position="5"/>
        <end position="33"/>
    </location>
</feature>
<dbReference type="InterPro" id="IPR005580">
    <property type="entry name" value="DbpA/CsdA_RNA-bd_dom"/>
</dbReference>
<dbReference type="GO" id="GO:0003724">
    <property type="term" value="F:RNA helicase activity"/>
    <property type="evidence" value="ECO:0007669"/>
    <property type="project" value="UniProtKB-EC"/>
</dbReference>
<dbReference type="NCBIfam" id="NF008744">
    <property type="entry name" value="PRK11776.1"/>
    <property type="match status" value="1"/>
</dbReference>
<feature type="domain" description="Helicase C-terminal" evidence="13">
    <location>
        <begin position="217"/>
        <end position="392"/>
    </location>
</feature>
<dbReference type="InterPro" id="IPR044742">
    <property type="entry name" value="DEAD/DEAH_RhlB"/>
</dbReference>
<reference evidence="15 16" key="1">
    <citation type="journal article" date="2009" name="PLoS ONE">
        <title>The complete genome of Teredinibacter turnerae T7901: an intracellular endosymbiont of marine wood-boring bivalves (shipworms).</title>
        <authorList>
            <person name="Yang J.C."/>
            <person name="Madupu R."/>
            <person name="Durkin A.S."/>
            <person name="Ekborg N.A."/>
            <person name="Pedamallu C.S."/>
            <person name="Hostetler J.B."/>
            <person name="Radune D."/>
            <person name="Toms B.S."/>
            <person name="Henrissat B."/>
            <person name="Coutinho P.M."/>
            <person name="Schwarz S."/>
            <person name="Field L."/>
            <person name="Trindade-Silva A.E."/>
            <person name="Soares C.A.G."/>
            <person name="Elshahawi S."/>
            <person name="Hanora A."/>
            <person name="Schmidt E.W."/>
            <person name="Haygood M.G."/>
            <person name="Posfai J."/>
            <person name="Benner J."/>
            <person name="Madinger C."/>
            <person name="Nove J."/>
            <person name="Anton B."/>
            <person name="Chaudhary K."/>
            <person name="Foster J."/>
            <person name="Holman A."/>
            <person name="Kumar S."/>
            <person name="Lessard P.A."/>
            <person name="Luyten Y.A."/>
            <person name="Slatko B."/>
            <person name="Wood N."/>
            <person name="Wu B."/>
            <person name="Teplitski M."/>
            <person name="Mougous J.D."/>
            <person name="Ward N."/>
            <person name="Eisen J.A."/>
            <person name="Badger J.H."/>
            <person name="Distel D.L."/>
        </authorList>
    </citation>
    <scope>NUCLEOTIDE SEQUENCE [LARGE SCALE GENOMIC DNA]</scope>
    <source>
        <strain evidence="16">ATCC 39867 / T7901</strain>
    </source>
</reference>
<dbReference type="PANTHER" id="PTHR47959">
    <property type="entry name" value="ATP-DEPENDENT RNA HELICASE RHLE-RELATED"/>
    <property type="match status" value="1"/>
</dbReference>
<evidence type="ECO:0000259" key="14">
    <source>
        <dbReference type="PROSITE" id="PS51195"/>
    </source>
</evidence>
<keyword evidence="5 11" id="KW-0347">Helicase</keyword>
<evidence type="ECO:0000313" key="15">
    <source>
        <dbReference type="EMBL" id="ACR10724.1"/>
    </source>
</evidence>
<evidence type="ECO:0000256" key="5">
    <source>
        <dbReference type="ARBA" id="ARBA00022806"/>
    </source>
</evidence>
<sequence length="461" mass="50461">MASDSQFSSLNLKPALLSNLSDLGYNTMTPIQAAALPAILQGSDVLGKAKTGSGKTATFGLGLLQRLEVERFRVQALVLCPTRELADQVAAELRKLARSIHNIKILTLCGGAAFGPQVGSLEHGAHIIVGTPGRVHDHLRKGNLQLGDLQTLVLDEADRMLDMGFAETLDAILDLAPKQRQTLLFSATYPEAIESMAKRVQHNPQVIEVEAVHSDHDIEQMFYKVPLENRTQVLGLLLQKYLPESCMVFCNTKRETQDVADALLQQGFSAVALHGDMIQKDRDRTLVLFANQSASVMVATDVAARGLDIAEVDLVVNYQLSRDPEVHVHRIGRTGRAGKRGRAVSMLNENEKFKVELICADSDASPELKNPPVNRLQTPQKAEFVTLEIEGGKKQKVRPGDIVGALTGDGGLSVKTLGKIHCFPFHSFVAVKRSHAREALEKIQTGKIKGRSFRARLVKIR</sequence>
<evidence type="ECO:0000256" key="9">
    <source>
        <dbReference type="ARBA" id="ARBA00074363"/>
    </source>
</evidence>
<dbReference type="InterPro" id="IPR014001">
    <property type="entry name" value="Helicase_ATP-bd"/>
</dbReference>
<evidence type="ECO:0000256" key="7">
    <source>
        <dbReference type="ARBA" id="ARBA00038437"/>
    </source>
</evidence>
<dbReference type="GO" id="GO:0016887">
    <property type="term" value="F:ATP hydrolysis activity"/>
    <property type="evidence" value="ECO:0007669"/>
    <property type="project" value="RHEA"/>
</dbReference>
<dbReference type="Pfam" id="PF03880">
    <property type="entry name" value="DbpA"/>
    <property type="match status" value="1"/>
</dbReference>
<dbReference type="EC" id="3.6.4.13" evidence="1"/>
<dbReference type="HOGENOM" id="CLU_003041_1_3_6"/>
<keyword evidence="6 11" id="KW-0067">ATP-binding</keyword>
<dbReference type="AlphaFoldDB" id="C5BRF7"/>
<dbReference type="InterPro" id="IPR012677">
    <property type="entry name" value="Nucleotide-bd_a/b_plait_sf"/>
</dbReference>
<dbReference type="GO" id="GO:0003676">
    <property type="term" value="F:nucleic acid binding"/>
    <property type="evidence" value="ECO:0007669"/>
    <property type="project" value="InterPro"/>
</dbReference>
<dbReference type="PROSITE" id="PS00039">
    <property type="entry name" value="DEAD_ATP_HELICASE"/>
    <property type="match status" value="1"/>
</dbReference>
<dbReference type="EMBL" id="CP001614">
    <property type="protein sequence ID" value="ACR10724.1"/>
    <property type="molecule type" value="Genomic_DNA"/>
</dbReference>
<evidence type="ECO:0000256" key="11">
    <source>
        <dbReference type="RuleBase" id="RU000492"/>
    </source>
</evidence>
<name>C5BRF7_TERTT</name>
<evidence type="ECO:0000256" key="1">
    <source>
        <dbReference type="ARBA" id="ARBA00012552"/>
    </source>
</evidence>
<comment type="similarity">
    <text evidence="7 11">Belongs to the DEAD box helicase family.</text>
</comment>
<dbReference type="InterPro" id="IPR011545">
    <property type="entry name" value="DEAD/DEAH_box_helicase_dom"/>
</dbReference>
<dbReference type="InterPro" id="IPR027417">
    <property type="entry name" value="P-loop_NTPase"/>
</dbReference>
<accession>C5BRF7</accession>
<dbReference type="InterPro" id="IPR014014">
    <property type="entry name" value="RNA_helicase_DEAD_Q_motif"/>
</dbReference>
<dbReference type="GO" id="GO:0009266">
    <property type="term" value="P:response to temperature stimulus"/>
    <property type="evidence" value="ECO:0007669"/>
    <property type="project" value="UniProtKB-ARBA"/>
</dbReference>
<dbReference type="CDD" id="cd12501">
    <property type="entry name" value="RRM_EcDbpA_like"/>
    <property type="match status" value="1"/>
</dbReference>
<evidence type="ECO:0000313" key="16">
    <source>
        <dbReference type="Proteomes" id="UP000009080"/>
    </source>
</evidence>
<gene>
    <name evidence="15" type="ordered locus">TERTU_3536</name>
</gene>
<dbReference type="KEGG" id="ttu:TERTU_3536"/>
<proteinExistence type="inferred from homology"/>
<dbReference type="InterPro" id="IPR050079">
    <property type="entry name" value="DEAD_box_RNA_helicase"/>
</dbReference>
<dbReference type="RefSeq" id="WP_015816836.1">
    <property type="nucleotide sequence ID" value="NC_012997.1"/>
</dbReference>
<keyword evidence="2" id="KW-0963">Cytoplasm</keyword>